<evidence type="ECO:0000259" key="6">
    <source>
        <dbReference type="Pfam" id="PF05175"/>
    </source>
</evidence>
<evidence type="ECO:0000256" key="3">
    <source>
        <dbReference type="ARBA" id="ARBA00022679"/>
    </source>
</evidence>
<evidence type="ECO:0000256" key="2">
    <source>
        <dbReference type="ARBA" id="ARBA00022603"/>
    </source>
</evidence>
<dbReference type="KEGG" id="wfu:AXE80_07585"/>
<dbReference type="PROSITE" id="PS00092">
    <property type="entry name" value="N6_MTASE"/>
    <property type="match status" value="1"/>
</dbReference>
<dbReference type="Gene3D" id="1.10.8.10">
    <property type="entry name" value="DNA helicase RuvA subunit, C-terminal domain"/>
    <property type="match status" value="1"/>
</dbReference>
<evidence type="ECO:0000259" key="7">
    <source>
        <dbReference type="Pfam" id="PF17827"/>
    </source>
</evidence>
<dbReference type="PANTHER" id="PTHR18895">
    <property type="entry name" value="HEMK METHYLTRANSFERASE"/>
    <property type="match status" value="1"/>
</dbReference>
<gene>
    <name evidence="8" type="ORF">AXE80_07585</name>
</gene>
<dbReference type="NCBIfam" id="TIGR00536">
    <property type="entry name" value="hemK_fam"/>
    <property type="match status" value="1"/>
</dbReference>
<evidence type="ECO:0000313" key="8">
    <source>
        <dbReference type="EMBL" id="ANW96147.1"/>
    </source>
</evidence>
<dbReference type="STRING" id="1790137.AXE80_07585"/>
<dbReference type="InterPro" id="IPR019874">
    <property type="entry name" value="RF_methyltr_PrmC"/>
</dbReference>
<name>A0A1B1Y5X2_9FLAO</name>
<dbReference type="Proteomes" id="UP000092967">
    <property type="component" value="Chromosome"/>
</dbReference>
<keyword evidence="2 8" id="KW-0489">Methyltransferase</keyword>
<keyword evidence="4" id="KW-0949">S-adenosyl-L-methionine</keyword>
<dbReference type="SUPFAM" id="SSF53335">
    <property type="entry name" value="S-adenosyl-L-methionine-dependent methyltransferases"/>
    <property type="match status" value="1"/>
</dbReference>
<dbReference type="InterPro" id="IPR004556">
    <property type="entry name" value="HemK-like"/>
</dbReference>
<dbReference type="Pfam" id="PF05175">
    <property type="entry name" value="MTS"/>
    <property type="match status" value="1"/>
</dbReference>
<dbReference type="NCBIfam" id="TIGR03534">
    <property type="entry name" value="RF_mod_PrmC"/>
    <property type="match status" value="1"/>
</dbReference>
<evidence type="ECO:0000313" key="9">
    <source>
        <dbReference type="Proteomes" id="UP000092967"/>
    </source>
</evidence>
<dbReference type="InterPro" id="IPR002052">
    <property type="entry name" value="DNA_methylase_N6_adenine_CS"/>
</dbReference>
<dbReference type="CDD" id="cd02440">
    <property type="entry name" value="AdoMet_MTases"/>
    <property type="match status" value="1"/>
</dbReference>
<organism evidence="8 9">
    <name type="scientific">Wenyingzhuangia fucanilytica</name>
    <dbReference type="NCBI Taxonomy" id="1790137"/>
    <lineage>
        <taxon>Bacteria</taxon>
        <taxon>Pseudomonadati</taxon>
        <taxon>Bacteroidota</taxon>
        <taxon>Flavobacteriia</taxon>
        <taxon>Flavobacteriales</taxon>
        <taxon>Flavobacteriaceae</taxon>
        <taxon>Wenyingzhuangia</taxon>
    </lineage>
</organism>
<dbReference type="InterPro" id="IPR040758">
    <property type="entry name" value="PrmC_N"/>
</dbReference>
<proteinExistence type="predicted"/>
<protein>
    <recommendedName>
        <fullName evidence="1">peptide chain release factor N(5)-glutamine methyltransferase</fullName>
        <ecNumber evidence="1">2.1.1.297</ecNumber>
    </recommendedName>
</protein>
<dbReference type="EC" id="2.1.1.297" evidence="1"/>
<dbReference type="OrthoDB" id="9800643at2"/>
<dbReference type="EMBL" id="CP014224">
    <property type="protein sequence ID" value="ANW96147.1"/>
    <property type="molecule type" value="Genomic_DNA"/>
</dbReference>
<comment type="catalytic activity">
    <reaction evidence="5">
        <text>L-glutaminyl-[peptide chain release factor] + S-adenosyl-L-methionine = N(5)-methyl-L-glutaminyl-[peptide chain release factor] + S-adenosyl-L-homocysteine + H(+)</text>
        <dbReference type="Rhea" id="RHEA:42896"/>
        <dbReference type="Rhea" id="RHEA-COMP:10271"/>
        <dbReference type="Rhea" id="RHEA-COMP:10272"/>
        <dbReference type="ChEBI" id="CHEBI:15378"/>
        <dbReference type="ChEBI" id="CHEBI:30011"/>
        <dbReference type="ChEBI" id="CHEBI:57856"/>
        <dbReference type="ChEBI" id="CHEBI:59789"/>
        <dbReference type="ChEBI" id="CHEBI:61891"/>
        <dbReference type="EC" id="2.1.1.297"/>
    </reaction>
</comment>
<dbReference type="InterPro" id="IPR007848">
    <property type="entry name" value="Small_mtfrase_dom"/>
</dbReference>
<dbReference type="Gene3D" id="3.40.50.150">
    <property type="entry name" value="Vaccinia Virus protein VP39"/>
    <property type="match status" value="1"/>
</dbReference>
<feature type="domain" description="Methyltransferase small" evidence="6">
    <location>
        <begin position="106"/>
        <end position="197"/>
    </location>
</feature>
<dbReference type="GO" id="GO:0032259">
    <property type="term" value="P:methylation"/>
    <property type="evidence" value="ECO:0007669"/>
    <property type="project" value="UniProtKB-KW"/>
</dbReference>
<evidence type="ECO:0000256" key="5">
    <source>
        <dbReference type="ARBA" id="ARBA00048391"/>
    </source>
</evidence>
<dbReference type="RefSeq" id="WP_068825972.1">
    <property type="nucleotide sequence ID" value="NZ_CP014224.1"/>
</dbReference>
<dbReference type="GO" id="GO:0003676">
    <property type="term" value="F:nucleic acid binding"/>
    <property type="evidence" value="ECO:0007669"/>
    <property type="project" value="InterPro"/>
</dbReference>
<accession>A0A1B1Y5X2</accession>
<reference evidence="8 9" key="1">
    <citation type="submission" date="2016-02" db="EMBL/GenBank/DDBJ databases">
        <authorList>
            <person name="Wen L."/>
            <person name="He K."/>
            <person name="Yang H."/>
        </authorList>
    </citation>
    <scope>NUCLEOTIDE SEQUENCE [LARGE SCALE GENOMIC DNA]</scope>
    <source>
        <strain evidence="8 9">CZ1127</strain>
    </source>
</reference>
<dbReference type="PANTHER" id="PTHR18895:SF74">
    <property type="entry name" value="MTRF1L RELEASE FACTOR GLUTAMINE METHYLTRANSFERASE"/>
    <property type="match status" value="1"/>
</dbReference>
<dbReference type="InterPro" id="IPR029063">
    <property type="entry name" value="SAM-dependent_MTases_sf"/>
</dbReference>
<dbReference type="InterPro" id="IPR050320">
    <property type="entry name" value="N5-glutamine_MTase"/>
</dbReference>
<dbReference type="AlphaFoldDB" id="A0A1B1Y5X2"/>
<dbReference type="Pfam" id="PF17827">
    <property type="entry name" value="PrmC_N"/>
    <property type="match status" value="1"/>
</dbReference>
<dbReference type="GO" id="GO:0102559">
    <property type="term" value="F:peptide chain release factor N(5)-glutamine methyltransferase activity"/>
    <property type="evidence" value="ECO:0007669"/>
    <property type="project" value="UniProtKB-EC"/>
</dbReference>
<keyword evidence="3 8" id="KW-0808">Transferase</keyword>
<evidence type="ECO:0000256" key="4">
    <source>
        <dbReference type="ARBA" id="ARBA00022691"/>
    </source>
</evidence>
<feature type="domain" description="Release factor glutamine methyltransferase N-terminal" evidence="7">
    <location>
        <begin position="14"/>
        <end position="76"/>
    </location>
</feature>
<evidence type="ECO:0000256" key="1">
    <source>
        <dbReference type="ARBA" id="ARBA00012771"/>
    </source>
</evidence>
<sequence length="281" mass="32286">MTLLSFKQKLYTHLKSHYPNTELDSFFKIILEDVLHLSKIDFALDPNKFISDDKSILIDDIIIGLEQQKPIQHLIGFTEFMDLKFIVNEHVLIPRPETEELIYWMLNDFSNIQNIDILDIGTGSGCIPITLAKNLNNANVNTIDISTKAIQTAKENAKENKVSINFIHQDILQATQLPQQYDVIVSNPPYVRNLEKQEMQKNVLDFEPHLALFVADDAPLIFYKKIAELAKVSLKPNGALYYEINQYLGQETVELLKNIGFKNIELKKDMFGNDRMIKASF</sequence>
<keyword evidence="9" id="KW-1185">Reference proteome</keyword>